<dbReference type="EMBL" id="CP128399">
    <property type="protein sequence ID" value="WJW66951.1"/>
    <property type="molecule type" value="Genomic_DNA"/>
</dbReference>
<dbReference type="PANTHER" id="PTHR39189:SF1">
    <property type="entry name" value="UPF0173 METAL-DEPENDENT HYDROLASE YTKL"/>
    <property type="match status" value="1"/>
</dbReference>
<keyword evidence="4" id="KW-1185">Reference proteome</keyword>
<name>A0A8T7M0U1_9CHLR</name>
<accession>A0A8T7M0U1</accession>
<dbReference type="Proteomes" id="UP000521676">
    <property type="component" value="Unassembled WGS sequence"/>
</dbReference>
<evidence type="ECO:0000313" key="1">
    <source>
        <dbReference type="EMBL" id="NWJ45071.1"/>
    </source>
</evidence>
<reference evidence="1 3" key="1">
    <citation type="submission" date="2020-06" db="EMBL/GenBank/DDBJ databases">
        <title>Anoxygenic phototrophic Chloroflexota member uses a Type I reaction center.</title>
        <authorList>
            <person name="Tsuji J.M."/>
            <person name="Shaw N.A."/>
            <person name="Nagashima S."/>
            <person name="Venkiteswaran J."/>
            <person name="Schiff S.L."/>
            <person name="Hanada S."/>
            <person name="Tank M."/>
            <person name="Neufeld J.D."/>
        </authorList>
    </citation>
    <scope>NUCLEOTIDE SEQUENCE [LARGE SCALE GENOMIC DNA]</scope>
    <source>
        <strain evidence="1">L227-S17</strain>
    </source>
</reference>
<dbReference type="Proteomes" id="UP001431572">
    <property type="component" value="Chromosome 1"/>
</dbReference>
<dbReference type="SUPFAM" id="SSF56281">
    <property type="entry name" value="Metallo-hydrolase/oxidoreductase"/>
    <property type="match status" value="1"/>
</dbReference>
<evidence type="ECO:0000313" key="2">
    <source>
        <dbReference type="EMBL" id="WJW66951.1"/>
    </source>
</evidence>
<sequence>MAEITWLGHNCFRLRSREATIVADPYSKRLGYDFGRPRADIVTISRHGDSYGFIEAVKGEPKVILGPGEYEINEVFITGIGSYADMEKGKLRGKNTIYVFELEGMSICHLGTLGHPLTAEHLELMSRIDILMVPVGNQGTITVNQASEIISEIEPHIVIPMHYRVEGLDAELDDISKFSKEMGIQDISPQEKLTVKPSDLPEGTKVIVLDHRNSYK</sequence>
<dbReference type="InterPro" id="IPR036866">
    <property type="entry name" value="RibonucZ/Hydroxyglut_hydro"/>
</dbReference>
<proteinExistence type="predicted"/>
<protein>
    <submittedName>
        <fullName evidence="1">MBL fold metallo-hydrolase</fullName>
    </submittedName>
</protein>
<reference evidence="2" key="2">
    <citation type="journal article" date="2024" name="Nature">
        <title>Anoxygenic phototroph of the Chloroflexota uses a type I reaction centre.</title>
        <authorList>
            <person name="Tsuji J.M."/>
            <person name="Shaw N.A."/>
            <person name="Nagashima S."/>
            <person name="Venkiteswaran J.J."/>
            <person name="Schiff S.L."/>
            <person name="Watanabe T."/>
            <person name="Fukui M."/>
            <person name="Hanada S."/>
            <person name="Tank M."/>
            <person name="Neufeld J.D."/>
        </authorList>
    </citation>
    <scope>NUCLEOTIDE SEQUENCE</scope>
    <source>
        <strain evidence="2">L227-S17</strain>
    </source>
</reference>
<dbReference type="Gene3D" id="3.60.15.10">
    <property type="entry name" value="Ribonuclease Z/Hydroxyacylglutathione hydrolase-like"/>
    <property type="match status" value="1"/>
</dbReference>
<evidence type="ECO:0000313" key="3">
    <source>
        <dbReference type="Proteomes" id="UP000521676"/>
    </source>
</evidence>
<dbReference type="RefSeq" id="WP_341468844.1">
    <property type="nucleotide sequence ID" value="NZ_CP128399.1"/>
</dbReference>
<dbReference type="PANTHER" id="PTHR39189">
    <property type="entry name" value="UPF0173 METAL-DEPENDENT HYDROLASE YTKL"/>
    <property type="match status" value="1"/>
</dbReference>
<evidence type="ECO:0000313" key="4">
    <source>
        <dbReference type="Proteomes" id="UP001431572"/>
    </source>
</evidence>
<organism evidence="1 3">
    <name type="scientific">Candidatus Chlorohelix allophototropha</name>
    <dbReference type="NCBI Taxonomy" id="3003348"/>
    <lineage>
        <taxon>Bacteria</taxon>
        <taxon>Bacillati</taxon>
        <taxon>Chloroflexota</taxon>
        <taxon>Chloroflexia</taxon>
        <taxon>Candidatus Chloroheliales</taxon>
        <taxon>Candidatus Chloroheliaceae</taxon>
        <taxon>Candidatus Chlorohelix</taxon>
    </lineage>
</organism>
<dbReference type="Pfam" id="PF13483">
    <property type="entry name" value="Lactamase_B_3"/>
    <property type="match status" value="1"/>
</dbReference>
<dbReference type="EMBL" id="JACATZ010000001">
    <property type="protein sequence ID" value="NWJ45071.1"/>
    <property type="molecule type" value="Genomic_DNA"/>
</dbReference>
<dbReference type="AlphaFoldDB" id="A0A8T7M0U1"/>
<gene>
    <name evidence="1" type="ORF">HXX08_04245</name>
    <name evidence="2" type="ORF">OZ401_000197</name>
</gene>